<dbReference type="GO" id="GO:0071555">
    <property type="term" value="P:cell wall organization"/>
    <property type="evidence" value="ECO:0007669"/>
    <property type="project" value="UniProtKB-KW"/>
</dbReference>
<evidence type="ECO:0000256" key="5">
    <source>
        <dbReference type="RuleBase" id="RU363114"/>
    </source>
</evidence>
<dbReference type="PANTHER" id="PTHR21562:SF5">
    <property type="entry name" value="PECTIN ACETYLESTERASE 12"/>
    <property type="match status" value="1"/>
</dbReference>
<dbReference type="PANTHER" id="PTHR21562">
    <property type="entry name" value="NOTUM-RELATED"/>
    <property type="match status" value="1"/>
</dbReference>
<keyword evidence="5" id="KW-0732">Signal</keyword>
<keyword evidence="5" id="KW-0378">Hydrolase</keyword>
<comment type="function">
    <text evidence="1 5">Hydrolyzes acetyl esters in homogalacturonan regions of pectin. In type I primary cell wall, galacturonic acid residues of pectin can be acetylated at the O-2 and O-3 positions. Decreasing the degree of acetylation of pectin gels in vitro alters their physical properties.</text>
</comment>
<feature type="non-terminal residue" evidence="6">
    <location>
        <position position="229"/>
    </location>
</feature>
<dbReference type="Pfam" id="PF03283">
    <property type="entry name" value="PAE"/>
    <property type="match status" value="2"/>
</dbReference>
<dbReference type="EC" id="3.1.1.-" evidence="5"/>
<evidence type="ECO:0000313" key="6">
    <source>
        <dbReference type="EMBL" id="KAI3924791.1"/>
    </source>
</evidence>
<evidence type="ECO:0000256" key="1">
    <source>
        <dbReference type="ARBA" id="ARBA00003534"/>
    </source>
</evidence>
<accession>A0AAD4SW89</accession>
<keyword evidence="7" id="KW-1185">Reference proteome</keyword>
<gene>
    <name evidence="6" type="ORF">MKW98_031042</name>
</gene>
<comment type="caution">
    <text evidence="6">The sequence shown here is derived from an EMBL/GenBank/DDBJ whole genome shotgun (WGS) entry which is preliminary data.</text>
</comment>
<keyword evidence="5" id="KW-0964">Secreted</keyword>
<feature type="chain" id="PRO_5041779385" description="Pectin acetylesterase" evidence="5">
    <location>
        <begin position="20"/>
        <end position="229"/>
    </location>
</feature>
<sequence>MKLLNLWALILGFASLVEFSKNWVLVEAGFEGFKFAQEEAIFHVDGRPSTSDLSDPKMVDLTLIQGATDKGAVCLDGTVPGYHLDRGFGSGANSWLIQLEANQLYFRGQRIWLAGMEDLMSKGMSNANQGVEKNLPHKCADPTSVRASLAPSSADPQGLWRQCKSNIANCSDSQIQFLQGFRHQMLNAVDHQFSRKKKNGVFINSCYAHCQTERQDTWFADDSPLIKNR</sequence>
<keyword evidence="5" id="KW-0961">Cell wall biogenesis/degradation</keyword>
<proteinExistence type="inferred from homology"/>
<dbReference type="InterPro" id="IPR004963">
    <property type="entry name" value="PAE/NOTUM"/>
</dbReference>
<organism evidence="6 7">
    <name type="scientific">Papaver atlanticum</name>
    <dbReference type="NCBI Taxonomy" id="357466"/>
    <lineage>
        <taxon>Eukaryota</taxon>
        <taxon>Viridiplantae</taxon>
        <taxon>Streptophyta</taxon>
        <taxon>Embryophyta</taxon>
        <taxon>Tracheophyta</taxon>
        <taxon>Spermatophyta</taxon>
        <taxon>Magnoliopsida</taxon>
        <taxon>Ranunculales</taxon>
        <taxon>Papaveraceae</taxon>
        <taxon>Papaveroideae</taxon>
        <taxon>Papaver</taxon>
    </lineage>
</organism>
<evidence type="ECO:0000256" key="4">
    <source>
        <dbReference type="ARBA" id="ARBA00022512"/>
    </source>
</evidence>
<evidence type="ECO:0000256" key="3">
    <source>
        <dbReference type="ARBA" id="ARBA00005784"/>
    </source>
</evidence>
<evidence type="ECO:0000256" key="2">
    <source>
        <dbReference type="ARBA" id="ARBA00004191"/>
    </source>
</evidence>
<keyword evidence="4 5" id="KW-0134">Cell wall</keyword>
<dbReference type="GO" id="GO:0009505">
    <property type="term" value="C:plant-type cell wall"/>
    <property type="evidence" value="ECO:0007669"/>
    <property type="project" value="TreeGrafter"/>
</dbReference>
<dbReference type="Proteomes" id="UP001202328">
    <property type="component" value="Unassembled WGS sequence"/>
</dbReference>
<reference evidence="6" key="1">
    <citation type="submission" date="2022-04" db="EMBL/GenBank/DDBJ databases">
        <title>A functionally conserved STORR gene fusion in Papaver species that diverged 16.8 million years ago.</title>
        <authorList>
            <person name="Catania T."/>
        </authorList>
    </citation>
    <scope>NUCLEOTIDE SEQUENCE</scope>
    <source>
        <strain evidence="6">S-188037</strain>
    </source>
</reference>
<feature type="signal peptide" evidence="5">
    <location>
        <begin position="1"/>
        <end position="19"/>
    </location>
</feature>
<name>A0AAD4SW89_9MAGN</name>
<dbReference type="GO" id="GO:0052793">
    <property type="term" value="F:pectin acetylesterase activity"/>
    <property type="evidence" value="ECO:0007669"/>
    <property type="project" value="TreeGrafter"/>
</dbReference>
<dbReference type="EMBL" id="JAJJMB010008256">
    <property type="protein sequence ID" value="KAI3924791.1"/>
    <property type="molecule type" value="Genomic_DNA"/>
</dbReference>
<protein>
    <recommendedName>
        <fullName evidence="5">Pectin acetylesterase</fullName>
        <ecNumber evidence="5">3.1.1.-</ecNumber>
    </recommendedName>
</protein>
<dbReference type="AlphaFoldDB" id="A0AAD4SW89"/>
<comment type="similarity">
    <text evidence="3 5">Belongs to the pectinacetylesterase family.</text>
</comment>
<evidence type="ECO:0000313" key="7">
    <source>
        <dbReference type="Proteomes" id="UP001202328"/>
    </source>
</evidence>
<comment type="subcellular location">
    <subcellularLocation>
        <location evidence="2 5">Secreted</location>
        <location evidence="2 5">Cell wall</location>
    </subcellularLocation>
</comment>